<dbReference type="AlphaFoldDB" id="A0AAP7CDB1"/>
<dbReference type="Proteomes" id="UP000591626">
    <property type="component" value="Unassembled WGS sequence"/>
</dbReference>
<comment type="caution">
    <text evidence="3">The sequence shown here is derived from an EMBL/GenBank/DDBJ whole genome shotgun (WGS) entry which is preliminary data.</text>
</comment>
<feature type="region of interest" description="Disordered" evidence="1">
    <location>
        <begin position="47"/>
        <end position="69"/>
    </location>
</feature>
<keyword evidence="2" id="KW-0812">Transmembrane</keyword>
<proteinExistence type="predicted"/>
<keyword evidence="2" id="KW-1133">Transmembrane helix</keyword>
<reference evidence="3 4" key="1">
    <citation type="submission" date="2020-03" db="EMBL/GenBank/DDBJ databases">
        <title>Draft genome sequences of bacterial isolates from the female urobiome.</title>
        <authorList>
            <person name="Miller-Ensminger T."/>
            <person name="Wolfe A.J."/>
            <person name="Putonti C."/>
        </authorList>
    </citation>
    <scope>NUCLEOTIDE SEQUENCE [LARGE SCALE GENOMIC DNA]</scope>
    <source>
        <strain evidence="3 4">UMB8490</strain>
    </source>
</reference>
<keyword evidence="2" id="KW-0472">Membrane</keyword>
<evidence type="ECO:0000256" key="2">
    <source>
        <dbReference type="SAM" id="Phobius"/>
    </source>
</evidence>
<sequence>MPNNMKDMERLLRDFQNLLPQIIGSIVAVISAIAVIVGLIKGDDNIGGQKPSDRPGVTASPNPGNYSKPEFADAKYLHTHRDRFYRMQSGVGVTFNGQEYPKSLISTSNYYESDGYFDVDKKYSTLNYTAAWASNIPNSDGVGVIEVYLNGGLRDRVTVKPGESKTRNADIRGGGRIYVKMYAVDKNDDKQKVAPNGLAVLTPTVK</sequence>
<evidence type="ECO:0000256" key="1">
    <source>
        <dbReference type="SAM" id="MobiDB-lite"/>
    </source>
</evidence>
<name>A0AAP7CDB1_9CORY</name>
<protein>
    <recommendedName>
        <fullName evidence="5">NPCBM/NEW2 domain-containing protein</fullName>
    </recommendedName>
</protein>
<accession>A0AAP7CDB1</accession>
<evidence type="ECO:0008006" key="5">
    <source>
        <dbReference type="Google" id="ProtNLM"/>
    </source>
</evidence>
<dbReference type="RefSeq" id="WP_167617546.1">
    <property type="nucleotide sequence ID" value="NZ_JAAUVV010000039.1"/>
</dbReference>
<dbReference type="EMBL" id="JAAUVV010000039">
    <property type="protein sequence ID" value="NJJ05000.1"/>
    <property type="molecule type" value="Genomic_DNA"/>
</dbReference>
<evidence type="ECO:0000313" key="4">
    <source>
        <dbReference type="Proteomes" id="UP000591626"/>
    </source>
</evidence>
<feature type="transmembrane region" description="Helical" evidence="2">
    <location>
        <begin position="20"/>
        <end position="40"/>
    </location>
</feature>
<evidence type="ECO:0000313" key="3">
    <source>
        <dbReference type="EMBL" id="NJJ05000.1"/>
    </source>
</evidence>
<organism evidence="3 4">
    <name type="scientific">Corynebacterium coyleae</name>
    <dbReference type="NCBI Taxonomy" id="53374"/>
    <lineage>
        <taxon>Bacteria</taxon>
        <taxon>Bacillati</taxon>
        <taxon>Actinomycetota</taxon>
        <taxon>Actinomycetes</taxon>
        <taxon>Mycobacteriales</taxon>
        <taxon>Corynebacteriaceae</taxon>
        <taxon>Corynebacterium</taxon>
    </lineage>
</organism>
<gene>
    <name evidence="3" type="ORF">HC138_11740</name>
</gene>